<dbReference type="AlphaFoldDB" id="A0A177SFD3"/>
<dbReference type="InterPro" id="IPR014895">
    <property type="entry name" value="Alginate_lyase_2"/>
</dbReference>
<dbReference type="RefSeq" id="WP_064304059.1">
    <property type="nucleotide sequence ID" value="NZ_LUCV01000040.1"/>
</dbReference>
<evidence type="ECO:0000259" key="1">
    <source>
        <dbReference type="Pfam" id="PF08787"/>
    </source>
</evidence>
<comment type="caution">
    <text evidence="2">The sequence shown here is derived from an EMBL/GenBank/DDBJ whole genome shotgun (WGS) entry which is preliminary data.</text>
</comment>
<gene>
    <name evidence="2" type="ORF">AYO28_00455</name>
</gene>
<dbReference type="GO" id="GO:0016829">
    <property type="term" value="F:lyase activity"/>
    <property type="evidence" value="ECO:0007669"/>
    <property type="project" value="UniProtKB-KW"/>
</dbReference>
<dbReference type="InterPro" id="IPR013320">
    <property type="entry name" value="ConA-like_dom_sf"/>
</dbReference>
<organism evidence="2 3">
    <name type="scientific">Pseudomonas putida</name>
    <name type="common">Arthrobacter siderocapsulatus</name>
    <dbReference type="NCBI Taxonomy" id="303"/>
    <lineage>
        <taxon>Bacteria</taxon>
        <taxon>Pseudomonadati</taxon>
        <taxon>Pseudomonadota</taxon>
        <taxon>Gammaproteobacteria</taxon>
        <taxon>Pseudomonadales</taxon>
        <taxon>Pseudomonadaceae</taxon>
        <taxon>Pseudomonas</taxon>
    </lineage>
</organism>
<dbReference type="Proteomes" id="UP000077752">
    <property type="component" value="Unassembled WGS sequence"/>
</dbReference>
<sequence>MTVNISNLTITTPLPVSSTNPVALEVNGATAIAQFPSVVKVLGDGSIQFSAPTKGASSKSTRRTRCEWTESTNWTLASARDHWNRQEMTLTKVNSAQKVVIAQMHVRGDDGPPVKVFWNKGNITLGFRQSYDQADPVNSTILKGVPLGTRFKVSIHVTAQGVVNVSVVAGTASGSSGDLRLDSSWNVRLFEFHGGVYNQIDYTDATPADDGSICVISDLSLSHV</sequence>
<keyword evidence="2" id="KW-0456">Lyase</keyword>
<accession>A0A177SFD3</accession>
<reference evidence="2 3" key="1">
    <citation type="submission" date="2016-03" db="EMBL/GenBank/DDBJ databases">
        <title>Draft Genome Assembly of Pseudomonas putida strain CBF10-2.</title>
        <authorList>
            <person name="Iyer R.S."/>
            <person name="Damania A."/>
        </authorList>
    </citation>
    <scope>NUCLEOTIDE SEQUENCE [LARGE SCALE GENOMIC DNA]</scope>
    <source>
        <strain evidence="2 3">CBF10-2</strain>
    </source>
</reference>
<dbReference type="Pfam" id="PF08787">
    <property type="entry name" value="Alginate_lyase2"/>
    <property type="match status" value="1"/>
</dbReference>
<feature type="domain" description="Alginate lyase 2" evidence="1">
    <location>
        <begin position="3"/>
        <end position="223"/>
    </location>
</feature>
<dbReference type="SUPFAM" id="SSF49899">
    <property type="entry name" value="Concanavalin A-like lectins/glucanases"/>
    <property type="match status" value="1"/>
</dbReference>
<evidence type="ECO:0000313" key="2">
    <source>
        <dbReference type="EMBL" id="OAI86197.1"/>
    </source>
</evidence>
<name>A0A177SFD3_PSEPU</name>
<evidence type="ECO:0000313" key="3">
    <source>
        <dbReference type="Proteomes" id="UP000077752"/>
    </source>
</evidence>
<proteinExistence type="predicted"/>
<dbReference type="EMBL" id="LUCV01000040">
    <property type="protein sequence ID" value="OAI86197.1"/>
    <property type="molecule type" value="Genomic_DNA"/>
</dbReference>
<protein>
    <submittedName>
        <fullName evidence="2">Alginate lyase</fullName>
    </submittedName>
</protein>
<dbReference type="Gene3D" id="2.60.120.200">
    <property type="match status" value="1"/>
</dbReference>